<accession>A0ABQ0L2T0</accession>
<dbReference type="SUPFAM" id="SSF52047">
    <property type="entry name" value="RNI-like"/>
    <property type="match status" value="1"/>
</dbReference>
<gene>
    <name evidence="2" type="ORF">MCHLO_02800</name>
</gene>
<keyword evidence="3" id="KW-1185">Reference proteome</keyword>
<dbReference type="Pfam" id="PF12937">
    <property type="entry name" value="F-box-like"/>
    <property type="match status" value="1"/>
</dbReference>
<dbReference type="EMBL" id="DF841004">
    <property type="protein sequence ID" value="GAT45210.1"/>
    <property type="molecule type" value="Genomic_DNA"/>
</dbReference>
<sequence>MPPRRSRRLPGSFTSKLMPTDKTWGDVRTILRANGLPSGATAASMRAYIDEAPTQLELYDEEMEAVQGVLKRLEMERWAVEKQAAACESAFAPVRRLPPEVLLNVFRFLSPMTTGVSNTYYDSDDENRWYRPKKKSRRAQLMTAAHVCWHWRQFVLETSTLWTTIEASFGKHEEYNANISKLTRCLTLSGSQPLDISLSLASGDGSEELRMILPHAERWRHLDLALNMRSDFFSDIFDIDDGDNDNWNLDQVRDRLPLLESLAISSRRSLVLLRAFAVAPRLRHATFTDLPPELPWPQLTTVVCTPRNFTEPTDGPTVHRLLSFLSLCAPGCKVTAPSLRVSRLQDWASQDPDPALRIQSPLALLALHLDRERVEDDTAFGVLKHIFHMLVLPQCAILSLGIVGTNHSYKHFLPFPVEAFLVFAGFSSGLTSLVLRNVLITVDDLATCIQSLPALEYLFVQDIDRSYDARDAEIMHSRLSTEEQQANPLVPIPDNILVCDALFRLFSDSETTPRLRVLDLAGFFDAKDVSAEAVLDLFRARQALEDHFRVTVSVLGGRNNSLDICIE</sequence>
<dbReference type="InterPro" id="IPR001810">
    <property type="entry name" value="F-box_dom"/>
</dbReference>
<reference evidence="2" key="1">
    <citation type="submission" date="2014-09" db="EMBL/GenBank/DDBJ databases">
        <title>Genome sequence of the luminous mushroom Mycena chlorophos for searching fungal bioluminescence genes.</title>
        <authorList>
            <person name="Tanaka Y."/>
            <person name="Kasuga D."/>
            <person name="Oba Y."/>
            <person name="Hase S."/>
            <person name="Sato K."/>
            <person name="Oba Y."/>
            <person name="Sakakibara Y."/>
        </authorList>
    </citation>
    <scope>NUCLEOTIDE SEQUENCE</scope>
</reference>
<dbReference type="Proteomes" id="UP000815677">
    <property type="component" value="Unassembled WGS sequence"/>
</dbReference>
<feature type="domain" description="F-box" evidence="1">
    <location>
        <begin position="95"/>
        <end position="165"/>
    </location>
</feature>
<evidence type="ECO:0000313" key="2">
    <source>
        <dbReference type="EMBL" id="GAT45210.1"/>
    </source>
</evidence>
<dbReference type="Gene3D" id="1.20.1280.50">
    <property type="match status" value="1"/>
</dbReference>
<proteinExistence type="predicted"/>
<name>A0ABQ0L2T0_MYCCL</name>
<protein>
    <recommendedName>
        <fullName evidence="1">F-box domain-containing protein</fullName>
    </recommendedName>
</protein>
<evidence type="ECO:0000313" key="3">
    <source>
        <dbReference type="Proteomes" id="UP000815677"/>
    </source>
</evidence>
<organism evidence="2 3">
    <name type="scientific">Mycena chlorophos</name>
    <name type="common">Agaric fungus</name>
    <name type="synonym">Agaricus chlorophos</name>
    <dbReference type="NCBI Taxonomy" id="658473"/>
    <lineage>
        <taxon>Eukaryota</taxon>
        <taxon>Fungi</taxon>
        <taxon>Dikarya</taxon>
        <taxon>Basidiomycota</taxon>
        <taxon>Agaricomycotina</taxon>
        <taxon>Agaricomycetes</taxon>
        <taxon>Agaricomycetidae</taxon>
        <taxon>Agaricales</taxon>
        <taxon>Marasmiineae</taxon>
        <taxon>Mycenaceae</taxon>
        <taxon>Mycena</taxon>
    </lineage>
</organism>
<evidence type="ECO:0000259" key="1">
    <source>
        <dbReference type="Pfam" id="PF12937"/>
    </source>
</evidence>